<evidence type="ECO:0000256" key="1">
    <source>
        <dbReference type="SAM" id="Phobius"/>
    </source>
</evidence>
<name>A0A9D9EJF8_9BACT</name>
<keyword evidence="1" id="KW-1133">Transmembrane helix</keyword>
<accession>A0A9D9EJF8</accession>
<gene>
    <name evidence="2" type="ORF">IAC29_04880</name>
</gene>
<keyword evidence="1" id="KW-0812">Transmembrane</keyword>
<evidence type="ECO:0000313" key="3">
    <source>
        <dbReference type="Proteomes" id="UP000810252"/>
    </source>
</evidence>
<reference evidence="2" key="2">
    <citation type="journal article" date="2021" name="PeerJ">
        <title>Extensive microbial diversity within the chicken gut microbiome revealed by metagenomics and culture.</title>
        <authorList>
            <person name="Gilroy R."/>
            <person name="Ravi A."/>
            <person name="Getino M."/>
            <person name="Pursley I."/>
            <person name="Horton D.L."/>
            <person name="Alikhan N.F."/>
            <person name="Baker D."/>
            <person name="Gharbi K."/>
            <person name="Hall N."/>
            <person name="Watson M."/>
            <person name="Adriaenssens E.M."/>
            <person name="Foster-Nyarko E."/>
            <person name="Jarju S."/>
            <person name="Secka A."/>
            <person name="Antonio M."/>
            <person name="Oren A."/>
            <person name="Chaudhuri R.R."/>
            <person name="La Ragione R."/>
            <person name="Hildebrand F."/>
            <person name="Pallen M.J."/>
        </authorList>
    </citation>
    <scope>NUCLEOTIDE SEQUENCE</scope>
    <source>
        <strain evidence="2">20514</strain>
    </source>
</reference>
<keyword evidence="1" id="KW-0472">Membrane</keyword>
<dbReference type="EMBL" id="JADIMQ010000072">
    <property type="protein sequence ID" value="MBO8448588.1"/>
    <property type="molecule type" value="Genomic_DNA"/>
</dbReference>
<protein>
    <submittedName>
        <fullName evidence="2">Uncharacterized protein</fullName>
    </submittedName>
</protein>
<dbReference type="AlphaFoldDB" id="A0A9D9EJF8"/>
<dbReference type="Proteomes" id="UP000810252">
    <property type="component" value="Unassembled WGS sequence"/>
</dbReference>
<proteinExistence type="predicted"/>
<comment type="caution">
    <text evidence="2">The sequence shown here is derived from an EMBL/GenBank/DDBJ whole genome shotgun (WGS) entry which is preliminary data.</text>
</comment>
<sequence length="191" mass="21896">METNSTNSAWTIIVCIFMAICIGYYVYKHLSSKNPDKKGKSDNKVPEENGVAGTILFEFNRIIKYFTGNMNALRDISINPDLSLARVTFENIQQIMEVKGSDMLKEWYSGFAKDRNSWDVLLYKDKASALLNILEKCGINPHEEKEFVWDNDSATKYNRLVQIQPGQKCTVVAPYWIYNGEIYEKGLVKAK</sequence>
<feature type="transmembrane region" description="Helical" evidence="1">
    <location>
        <begin position="6"/>
        <end position="27"/>
    </location>
</feature>
<evidence type="ECO:0000313" key="2">
    <source>
        <dbReference type="EMBL" id="MBO8448588.1"/>
    </source>
</evidence>
<organism evidence="2 3">
    <name type="scientific">Candidatus Cryptobacteroides merdigallinarum</name>
    <dbReference type="NCBI Taxonomy" id="2840770"/>
    <lineage>
        <taxon>Bacteria</taxon>
        <taxon>Pseudomonadati</taxon>
        <taxon>Bacteroidota</taxon>
        <taxon>Bacteroidia</taxon>
        <taxon>Bacteroidales</taxon>
        <taxon>Candidatus Cryptobacteroides</taxon>
    </lineage>
</organism>
<reference evidence="2" key="1">
    <citation type="submission" date="2020-10" db="EMBL/GenBank/DDBJ databases">
        <authorList>
            <person name="Gilroy R."/>
        </authorList>
    </citation>
    <scope>NUCLEOTIDE SEQUENCE</scope>
    <source>
        <strain evidence="2">20514</strain>
    </source>
</reference>